<proteinExistence type="predicted"/>
<dbReference type="InterPro" id="IPR000772">
    <property type="entry name" value="Ricin_B_lectin"/>
</dbReference>
<dbReference type="Proteomes" id="UP001198565">
    <property type="component" value="Unassembled WGS sequence"/>
</dbReference>
<comment type="caution">
    <text evidence="2">The sequence shown here is derived from an EMBL/GenBank/DDBJ whole genome shotgun (WGS) entry which is preliminary data.</text>
</comment>
<reference evidence="2 3" key="1">
    <citation type="submission" date="2021-08" db="EMBL/GenBank/DDBJ databases">
        <title>Streptomyces sp. PTM05 isolated from lichen.</title>
        <authorList>
            <person name="Somphong A."/>
            <person name="Phongsopitanun W."/>
            <person name="Tanasupawat S."/>
        </authorList>
    </citation>
    <scope>NUCLEOTIDE SEQUENCE [LARGE SCALE GENOMIC DNA]</scope>
    <source>
        <strain evidence="2 3">Ptm05</strain>
    </source>
</reference>
<name>A0ABS7QWH3_9ACTN</name>
<feature type="domain" description="Ricin B lectin" evidence="1">
    <location>
        <begin position="20"/>
        <end position="152"/>
    </location>
</feature>
<evidence type="ECO:0000313" key="3">
    <source>
        <dbReference type="Proteomes" id="UP001198565"/>
    </source>
</evidence>
<dbReference type="SUPFAM" id="SSF50370">
    <property type="entry name" value="Ricin B-like lectins"/>
    <property type="match status" value="1"/>
</dbReference>
<keyword evidence="3" id="KW-1185">Reference proteome</keyword>
<dbReference type="SMART" id="SM00458">
    <property type="entry name" value="RICIN"/>
    <property type="match status" value="1"/>
</dbReference>
<protein>
    <submittedName>
        <fullName evidence="2">RICIN domain-containing protein</fullName>
    </submittedName>
</protein>
<dbReference type="CDD" id="cd00161">
    <property type="entry name" value="beta-trefoil_Ricin-like"/>
    <property type="match status" value="1"/>
</dbReference>
<dbReference type="Pfam" id="PF00652">
    <property type="entry name" value="Ricin_B_lectin"/>
    <property type="match status" value="1"/>
</dbReference>
<dbReference type="InterPro" id="IPR035992">
    <property type="entry name" value="Ricin_B-like_lectins"/>
</dbReference>
<dbReference type="PROSITE" id="PS50231">
    <property type="entry name" value="RICIN_B_LECTIN"/>
    <property type="match status" value="1"/>
</dbReference>
<accession>A0ABS7QWH3</accession>
<organism evidence="2 3">
    <name type="scientific">Streptantibioticus parmotrematis</name>
    <dbReference type="NCBI Taxonomy" id="2873249"/>
    <lineage>
        <taxon>Bacteria</taxon>
        <taxon>Bacillati</taxon>
        <taxon>Actinomycetota</taxon>
        <taxon>Actinomycetes</taxon>
        <taxon>Kitasatosporales</taxon>
        <taxon>Streptomycetaceae</taxon>
        <taxon>Streptantibioticus</taxon>
    </lineage>
</organism>
<dbReference type="RefSeq" id="WP_222980305.1">
    <property type="nucleotide sequence ID" value="NZ_JAINVZ010000017.1"/>
</dbReference>
<gene>
    <name evidence="2" type="ORF">K7472_22330</name>
</gene>
<dbReference type="EMBL" id="JAINVZ010000017">
    <property type="protein sequence ID" value="MBY8887555.1"/>
    <property type="molecule type" value="Genomic_DNA"/>
</dbReference>
<dbReference type="Gene3D" id="2.80.10.50">
    <property type="match status" value="2"/>
</dbReference>
<sequence>MASPASAAARPAADCGTALQCVGFTSASNGRQLDVQNGTTSDGAYIVTNSAPGYHQAWHLNVNPADSSFTIVNNDTGKCIDVSFPALRQETCGGQASQEWYFQPVAGGTRTFMLRHEGDNTCLDLLMGGQYDDAWTDQYTCNGTVNQQWTLSSSAPAADATAAWNLAVAHAAALCQQNTSTCTWAESSESAAAPLPEICASAVWYNDTSGPISQAFAVTNTTGWSDTISSTVSSSLSGGAAGALQTMVSASLTFSNVWSGSTSVNNSVTVPVPSGQYGWVTLSELAKKVTGTWTFDARGFPWTAADTITVPLKDDPSGGATIYVAHTSPTFTSCV</sequence>
<evidence type="ECO:0000313" key="2">
    <source>
        <dbReference type="EMBL" id="MBY8887555.1"/>
    </source>
</evidence>
<evidence type="ECO:0000259" key="1">
    <source>
        <dbReference type="SMART" id="SM00458"/>
    </source>
</evidence>